<dbReference type="PROSITE" id="PS00107">
    <property type="entry name" value="PROTEIN_KINASE_ATP"/>
    <property type="match status" value="1"/>
</dbReference>
<evidence type="ECO:0000256" key="5">
    <source>
        <dbReference type="ARBA" id="ARBA00022741"/>
    </source>
</evidence>
<evidence type="ECO:0000259" key="17">
    <source>
        <dbReference type="PROSITE" id="PS51178"/>
    </source>
</evidence>
<dbReference type="PROSITE" id="PS51178">
    <property type="entry name" value="PASTA"/>
    <property type="match status" value="3"/>
</dbReference>
<evidence type="ECO:0000313" key="19">
    <source>
        <dbReference type="Proteomes" id="UP001152172"/>
    </source>
</evidence>
<dbReference type="CDD" id="cd06577">
    <property type="entry name" value="PASTA_pknB"/>
    <property type="match status" value="3"/>
</dbReference>
<proteinExistence type="predicted"/>
<comment type="catalytic activity">
    <reaction evidence="9">
        <text>L-threonyl-[protein] + ATP = O-phospho-L-threonyl-[protein] + ADP + H(+)</text>
        <dbReference type="Rhea" id="RHEA:46608"/>
        <dbReference type="Rhea" id="RHEA-COMP:11060"/>
        <dbReference type="Rhea" id="RHEA-COMP:11605"/>
        <dbReference type="ChEBI" id="CHEBI:15378"/>
        <dbReference type="ChEBI" id="CHEBI:30013"/>
        <dbReference type="ChEBI" id="CHEBI:30616"/>
        <dbReference type="ChEBI" id="CHEBI:61977"/>
        <dbReference type="ChEBI" id="CHEBI:456216"/>
        <dbReference type="EC" id="2.7.11.1"/>
    </reaction>
</comment>
<feature type="domain" description="PASTA" evidence="17">
    <location>
        <begin position="424"/>
        <end position="490"/>
    </location>
</feature>
<protein>
    <recommendedName>
        <fullName evidence="12">Serine/threonine-protein kinase PrkC</fullName>
        <ecNumber evidence="1">2.7.11.1</ecNumber>
    </recommendedName>
</protein>
<evidence type="ECO:0000256" key="6">
    <source>
        <dbReference type="ARBA" id="ARBA00022777"/>
    </source>
</evidence>
<dbReference type="PANTHER" id="PTHR43289">
    <property type="entry name" value="MITOGEN-ACTIVATED PROTEIN KINASE KINASE KINASE 20-RELATED"/>
    <property type="match status" value="1"/>
</dbReference>
<dbReference type="Gene3D" id="1.10.510.10">
    <property type="entry name" value="Transferase(Phosphotransferase) domain 1"/>
    <property type="match status" value="1"/>
</dbReference>
<evidence type="ECO:0000259" key="16">
    <source>
        <dbReference type="PROSITE" id="PS50011"/>
    </source>
</evidence>
<dbReference type="Gene3D" id="3.30.10.20">
    <property type="match status" value="3"/>
</dbReference>
<dbReference type="PANTHER" id="PTHR43289:SF34">
    <property type="entry name" value="SERINE_THREONINE-PROTEIN KINASE YBDM-RELATED"/>
    <property type="match status" value="1"/>
</dbReference>
<evidence type="ECO:0000256" key="10">
    <source>
        <dbReference type="ARBA" id="ARBA00048679"/>
    </source>
</evidence>
<feature type="transmembrane region" description="Helical" evidence="15">
    <location>
        <begin position="332"/>
        <end position="355"/>
    </location>
</feature>
<evidence type="ECO:0000256" key="7">
    <source>
        <dbReference type="ARBA" id="ARBA00022840"/>
    </source>
</evidence>
<dbReference type="Proteomes" id="UP001152172">
    <property type="component" value="Unassembled WGS sequence"/>
</dbReference>
<dbReference type="GO" id="GO:0007165">
    <property type="term" value="P:signal transduction"/>
    <property type="evidence" value="ECO:0007669"/>
    <property type="project" value="UniProtKB-ARBA"/>
</dbReference>
<keyword evidence="6 18" id="KW-0418">Kinase</keyword>
<dbReference type="SMART" id="SM00220">
    <property type="entry name" value="S_TKc"/>
    <property type="match status" value="1"/>
</dbReference>
<dbReference type="AlphaFoldDB" id="A0A9X3R8U8"/>
<reference evidence="18" key="1">
    <citation type="submission" date="2022-05" db="EMBL/GenBank/DDBJ databases">
        <authorList>
            <person name="Colautti A."/>
            <person name="Iacumin L."/>
        </authorList>
    </citation>
    <scope>NUCLEOTIDE SEQUENCE</scope>
    <source>
        <strain evidence="18">DSM 30747</strain>
    </source>
</reference>
<dbReference type="PROSITE" id="PS50011">
    <property type="entry name" value="PROTEIN_KINASE_DOM"/>
    <property type="match status" value="1"/>
</dbReference>
<dbReference type="GO" id="GO:0009847">
    <property type="term" value="P:spore germination"/>
    <property type="evidence" value="ECO:0007669"/>
    <property type="project" value="UniProtKB-ARBA"/>
</dbReference>
<evidence type="ECO:0000313" key="18">
    <source>
        <dbReference type="EMBL" id="MCZ8532829.1"/>
    </source>
</evidence>
<dbReference type="CDD" id="cd14014">
    <property type="entry name" value="STKc_PknB_like"/>
    <property type="match status" value="1"/>
</dbReference>
<sequence length="665" mass="74348">MLIGKRISGRYKLLEMIGGGGMSNVYLAHDMILDRDVAIKVLRYDFSNEEELHRRFQREALSATSLTHPHIVNIYDVGEDEDIHYIVMEYVKGKTLKEYILLNAPIPPTKSVMIMKQLTSAISTAHNNHIIHRDIKPQNILLDEEENVKVTDFGIAMALSATSYTQTNSVLGTVHYLSPEQARGGTATKQSDIYALGIVLFELLTGQLPFSGESAVSIALKHLQTETPSIRKIIPSIPQSIENVVLKATAKDPKDRYRTAEEMEADLATALSPERAGEKKFVVAVDDDATKVLPVIKEPVSFNEVTDTKKMSASNKVTKPVKPKNKNKKRKIIGGIIGGVILLILLLFIVFPGLFKADKIPVPDVSNLELEEAIEQLESEGFTIGDETLEVSEEVEENKIIRTTPEAGKLREKNTEIHLFVSSGKESFVLENYVGKDIDQVKILLQNQDLKIDVLEEFDNQPKGTILKQTPAEGEEIIPDETDLLFTVSKGPDLRTVSDLTDWNEKALKDYEKSSGFKIKYVKSKNDFVPKGNVIDQTPKPNTKVSPGSTIEVTISDGPKAKPTKTVVKSVTIPYKQPVVEETDEEDGSDEEENNEQPVVQEQVVRIYIQDKTRTMAEPVEEFVLTETVVKQLKLEISEGEKATYRIDINSTEFVRETIPYEDLE</sequence>
<dbReference type="NCBIfam" id="NF033483">
    <property type="entry name" value="PknB_PASTA_kin"/>
    <property type="match status" value="1"/>
</dbReference>
<keyword evidence="7 13" id="KW-0067">ATP-binding</keyword>
<keyword evidence="15" id="KW-0472">Membrane</keyword>
<dbReference type="GO" id="GO:0071224">
    <property type="term" value="P:cellular response to peptidoglycan"/>
    <property type="evidence" value="ECO:0007669"/>
    <property type="project" value="UniProtKB-ARBA"/>
</dbReference>
<dbReference type="InterPro" id="IPR005543">
    <property type="entry name" value="PASTA_dom"/>
</dbReference>
<keyword evidence="8" id="KW-0735">Signal-anchor</keyword>
<dbReference type="InterPro" id="IPR000719">
    <property type="entry name" value="Prot_kinase_dom"/>
</dbReference>
<dbReference type="EC" id="2.7.11.1" evidence="1"/>
<dbReference type="InterPro" id="IPR011009">
    <property type="entry name" value="Kinase-like_dom_sf"/>
</dbReference>
<keyword evidence="19" id="KW-1185">Reference proteome</keyword>
<dbReference type="SUPFAM" id="SSF56112">
    <property type="entry name" value="Protein kinase-like (PK-like)"/>
    <property type="match status" value="1"/>
</dbReference>
<dbReference type="Gene3D" id="3.30.200.20">
    <property type="entry name" value="Phosphorylase Kinase, domain 1"/>
    <property type="match status" value="1"/>
</dbReference>
<keyword evidence="15" id="KW-1133">Transmembrane helix</keyword>
<feature type="region of interest" description="Disordered" evidence="14">
    <location>
        <begin position="578"/>
        <end position="598"/>
    </location>
</feature>
<comment type="subcellular location">
    <subcellularLocation>
        <location evidence="11">Spore membrane</location>
        <topology evidence="11">Single-pass type II membrane protein</topology>
    </subcellularLocation>
</comment>
<dbReference type="Pfam" id="PF03793">
    <property type="entry name" value="PASTA"/>
    <property type="match status" value="3"/>
</dbReference>
<dbReference type="SMART" id="SM00740">
    <property type="entry name" value="PASTA"/>
    <property type="match status" value="3"/>
</dbReference>
<evidence type="ECO:0000256" key="3">
    <source>
        <dbReference type="ARBA" id="ARBA00022544"/>
    </source>
</evidence>
<keyword evidence="2" id="KW-0723">Serine/threonine-protein kinase</keyword>
<keyword evidence="5 13" id="KW-0547">Nucleotide-binding</keyword>
<evidence type="ECO:0000256" key="4">
    <source>
        <dbReference type="ARBA" id="ARBA00022679"/>
    </source>
</evidence>
<gene>
    <name evidence="18" type="primary">pknB</name>
    <name evidence="18" type="ORF">M9R61_05625</name>
</gene>
<evidence type="ECO:0000256" key="15">
    <source>
        <dbReference type="SAM" id="Phobius"/>
    </source>
</evidence>
<evidence type="ECO:0000256" key="1">
    <source>
        <dbReference type="ARBA" id="ARBA00012513"/>
    </source>
</evidence>
<feature type="binding site" evidence="13">
    <location>
        <position position="40"/>
    </location>
    <ligand>
        <name>ATP</name>
        <dbReference type="ChEBI" id="CHEBI:30616"/>
    </ligand>
</feature>
<feature type="compositionally biased region" description="Polar residues" evidence="14">
    <location>
        <begin position="535"/>
        <end position="553"/>
    </location>
</feature>
<feature type="compositionally biased region" description="Acidic residues" evidence="14">
    <location>
        <begin position="581"/>
        <end position="595"/>
    </location>
</feature>
<feature type="region of interest" description="Disordered" evidence="14">
    <location>
        <begin position="532"/>
        <end position="557"/>
    </location>
</feature>
<dbReference type="InterPro" id="IPR008271">
    <property type="entry name" value="Ser/Thr_kinase_AS"/>
</dbReference>
<name>A0A9X3R8U8_9BACI</name>
<evidence type="ECO:0000256" key="2">
    <source>
        <dbReference type="ARBA" id="ARBA00022527"/>
    </source>
</evidence>
<evidence type="ECO:0000256" key="12">
    <source>
        <dbReference type="ARBA" id="ARBA00070041"/>
    </source>
</evidence>
<evidence type="ECO:0000256" key="8">
    <source>
        <dbReference type="ARBA" id="ARBA00022968"/>
    </source>
</evidence>
<feature type="domain" description="PASTA" evidence="17">
    <location>
        <begin position="491"/>
        <end position="557"/>
    </location>
</feature>
<dbReference type="GO" id="GO:0005524">
    <property type="term" value="F:ATP binding"/>
    <property type="evidence" value="ECO:0007669"/>
    <property type="project" value="UniProtKB-UniRule"/>
</dbReference>
<dbReference type="FunFam" id="1.10.510.10:FF:000021">
    <property type="entry name" value="Serine/threonine protein kinase"/>
    <property type="match status" value="1"/>
</dbReference>
<dbReference type="PROSITE" id="PS00108">
    <property type="entry name" value="PROTEIN_KINASE_ST"/>
    <property type="match status" value="1"/>
</dbReference>
<evidence type="ECO:0000256" key="9">
    <source>
        <dbReference type="ARBA" id="ARBA00047899"/>
    </source>
</evidence>
<evidence type="ECO:0000256" key="14">
    <source>
        <dbReference type="SAM" id="MobiDB-lite"/>
    </source>
</evidence>
<feature type="domain" description="PASTA" evidence="17">
    <location>
        <begin position="356"/>
        <end position="423"/>
    </location>
</feature>
<evidence type="ECO:0000256" key="13">
    <source>
        <dbReference type="PROSITE-ProRule" id="PRU10141"/>
    </source>
</evidence>
<feature type="domain" description="Protein kinase" evidence="16">
    <location>
        <begin position="11"/>
        <end position="271"/>
    </location>
</feature>
<keyword evidence="15" id="KW-0812">Transmembrane</keyword>
<keyword evidence="4" id="KW-0808">Transferase</keyword>
<dbReference type="FunFam" id="3.30.200.20:FF:000035">
    <property type="entry name" value="Serine/threonine protein kinase Stk1"/>
    <property type="match status" value="1"/>
</dbReference>
<evidence type="ECO:0000256" key="11">
    <source>
        <dbReference type="ARBA" id="ARBA00060432"/>
    </source>
</evidence>
<organism evidence="18 19">
    <name type="scientific">Psychrobacillus psychrodurans</name>
    <dbReference type="NCBI Taxonomy" id="126157"/>
    <lineage>
        <taxon>Bacteria</taxon>
        <taxon>Bacillati</taxon>
        <taxon>Bacillota</taxon>
        <taxon>Bacilli</taxon>
        <taxon>Bacillales</taxon>
        <taxon>Bacillaceae</taxon>
        <taxon>Psychrobacillus</taxon>
    </lineage>
</organism>
<accession>A0A9X3R8U8</accession>
<comment type="caution">
    <text evidence="18">The sequence shown here is derived from an EMBL/GenBank/DDBJ whole genome shotgun (WGS) entry which is preliminary data.</text>
</comment>
<dbReference type="EMBL" id="JAMKBI010000003">
    <property type="protein sequence ID" value="MCZ8532829.1"/>
    <property type="molecule type" value="Genomic_DNA"/>
</dbReference>
<keyword evidence="3" id="KW-0309">Germination</keyword>
<comment type="catalytic activity">
    <reaction evidence="10">
        <text>L-seryl-[protein] + ATP = O-phospho-L-seryl-[protein] + ADP + H(+)</text>
        <dbReference type="Rhea" id="RHEA:17989"/>
        <dbReference type="Rhea" id="RHEA-COMP:9863"/>
        <dbReference type="Rhea" id="RHEA-COMP:11604"/>
        <dbReference type="ChEBI" id="CHEBI:15378"/>
        <dbReference type="ChEBI" id="CHEBI:29999"/>
        <dbReference type="ChEBI" id="CHEBI:30616"/>
        <dbReference type="ChEBI" id="CHEBI:83421"/>
        <dbReference type="ChEBI" id="CHEBI:456216"/>
        <dbReference type="EC" id="2.7.11.1"/>
    </reaction>
</comment>
<dbReference type="Gene3D" id="2.60.40.2560">
    <property type="match status" value="1"/>
</dbReference>
<dbReference type="GO" id="GO:0004674">
    <property type="term" value="F:protein serine/threonine kinase activity"/>
    <property type="evidence" value="ECO:0007669"/>
    <property type="project" value="UniProtKB-KW"/>
</dbReference>
<dbReference type="Pfam" id="PF00069">
    <property type="entry name" value="Pkinase"/>
    <property type="match status" value="1"/>
</dbReference>
<dbReference type="RefSeq" id="WP_269921322.1">
    <property type="nucleotide sequence ID" value="NZ_JAMKBI010000003.1"/>
</dbReference>
<dbReference type="InterPro" id="IPR017441">
    <property type="entry name" value="Protein_kinase_ATP_BS"/>
</dbReference>